<dbReference type="Proteomes" id="UP000075260">
    <property type="component" value="Unassembled WGS sequence"/>
</dbReference>
<dbReference type="AlphaFoldDB" id="A0A150Q2F7"/>
<evidence type="ECO:0000259" key="2">
    <source>
        <dbReference type="PROSITE" id="PS51352"/>
    </source>
</evidence>
<evidence type="ECO:0000313" key="4">
    <source>
        <dbReference type="Proteomes" id="UP000075260"/>
    </source>
</evidence>
<evidence type="ECO:0000313" key="3">
    <source>
        <dbReference type="EMBL" id="KYF62152.1"/>
    </source>
</evidence>
<comment type="caution">
    <text evidence="3">The sequence shown here is derived from an EMBL/GenBank/DDBJ whole genome shotgun (WGS) entry which is preliminary data.</text>
</comment>
<dbReference type="EMBL" id="JEMA01001119">
    <property type="protein sequence ID" value="KYF62152.1"/>
    <property type="molecule type" value="Genomic_DNA"/>
</dbReference>
<dbReference type="Pfam" id="PF00085">
    <property type="entry name" value="Thioredoxin"/>
    <property type="match status" value="1"/>
</dbReference>
<dbReference type="InterPro" id="IPR036249">
    <property type="entry name" value="Thioredoxin-like_sf"/>
</dbReference>
<feature type="domain" description="Thioredoxin" evidence="2">
    <location>
        <begin position="127"/>
        <end position="240"/>
    </location>
</feature>
<dbReference type="GO" id="GO:0015035">
    <property type="term" value="F:protein-disulfide reductase activity"/>
    <property type="evidence" value="ECO:0007669"/>
    <property type="project" value="TreeGrafter"/>
</dbReference>
<dbReference type="SUPFAM" id="SSF52833">
    <property type="entry name" value="Thioredoxin-like"/>
    <property type="match status" value="1"/>
</dbReference>
<dbReference type="PANTHER" id="PTHR45663">
    <property type="entry name" value="GEO12009P1"/>
    <property type="match status" value="1"/>
</dbReference>
<feature type="compositionally biased region" description="Polar residues" evidence="1">
    <location>
        <begin position="1"/>
        <end position="10"/>
    </location>
</feature>
<feature type="region of interest" description="Disordered" evidence="1">
    <location>
        <begin position="237"/>
        <end position="262"/>
    </location>
</feature>
<sequence>MLVGCSSATRSPAAGSSDPGGLALKDGELRLESALHQLDLIEANIHSLSGAVGDPVAKCVKREPEVIARGLAFRLVIGKRGMQEKAAEMAYYRLLQERRPDELIPVVYLRKYYHEGLLGCVLDSVGVSQKDAMAESEVRILVGSNFEAETGDGLVMIDFMTHWCVPCKRMAPDLEKLARSYKGTLRVGRIDVDRNMSIAERFGVDVFPTLIMLKHGKEVGRVEKLLGYPELSRWVESELRGPGSPSGEAPRGGEQRKAESGG</sequence>
<feature type="compositionally biased region" description="Basic and acidic residues" evidence="1">
    <location>
        <begin position="251"/>
        <end position="262"/>
    </location>
</feature>
<name>A0A150Q2F7_SORCE</name>
<protein>
    <recommendedName>
        <fullName evidence="2">Thioredoxin domain-containing protein</fullName>
    </recommendedName>
</protein>
<dbReference type="Gene3D" id="3.40.30.10">
    <property type="entry name" value="Glutaredoxin"/>
    <property type="match status" value="1"/>
</dbReference>
<feature type="region of interest" description="Disordered" evidence="1">
    <location>
        <begin position="1"/>
        <end position="21"/>
    </location>
</feature>
<dbReference type="PROSITE" id="PS51352">
    <property type="entry name" value="THIOREDOXIN_2"/>
    <property type="match status" value="1"/>
</dbReference>
<gene>
    <name evidence="3" type="ORF">BE15_05590</name>
</gene>
<dbReference type="InterPro" id="IPR013766">
    <property type="entry name" value="Thioredoxin_domain"/>
</dbReference>
<dbReference type="CDD" id="cd02947">
    <property type="entry name" value="TRX_family"/>
    <property type="match status" value="1"/>
</dbReference>
<accession>A0A150Q2F7</accession>
<dbReference type="PANTHER" id="PTHR45663:SF11">
    <property type="entry name" value="GEO12009P1"/>
    <property type="match status" value="1"/>
</dbReference>
<dbReference type="GO" id="GO:0005737">
    <property type="term" value="C:cytoplasm"/>
    <property type="evidence" value="ECO:0007669"/>
    <property type="project" value="TreeGrafter"/>
</dbReference>
<evidence type="ECO:0000256" key="1">
    <source>
        <dbReference type="SAM" id="MobiDB-lite"/>
    </source>
</evidence>
<proteinExistence type="predicted"/>
<reference evidence="3 4" key="1">
    <citation type="submission" date="2014-02" db="EMBL/GenBank/DDBJ databases">
        <title>The small core and large imbalanced accessory genome model reveals a collaborative survival strategy of Sorangium cellulosum strains in nature.</title>
        <authorList>
            <person name="Han K."/>
            <person name="Peng R."/>
            <person name="Blom J."/>
            <person name="Li Y.-Z."/>
        </authorList>
    </citation>
    <scope>NUCLEOTIDE SEQUENCE [LARGE SCALE GENOMIC DNA]</scope>
    <source>
        <strain evidence="3 4">So0008-312</strain>
    </source>
</reference>
<organism evidence="3 4">
    <name type="scientific">Sorangium cellulosum</name>
    <name type="common">Polyangium cellulosum</name>
    <dbReference type="NCBI Taxonomy" id="56"/>
    <lineage>
        <taxon>Bacteria</taxon>
        <taxon>Pseudomonadati</taxon>
        <taxon>Myxococcota</taxon>
        <taxon>Polyangia</taxon>
        <taxon>Polyangiales</taxon>
        <taxon>Polyangiaceae</taxon>
        <taxon>Sorangium</taxon>
    </lineage>
</organism>